<gene>
    <name evidence="2" type="ORF">GCM10007049_07460</name>
</gene>
<feature type="domain" description="IraD/Gp25-like" evidence="1">
    <location>
        <begin position="30"/>
        <end position="119"/>
    </location>
</feature>
<evidence type="ECO:0000313" key="2">
    <source>
        <dbReference type="EMBL" id="GGZ17448.1"/>
    </source>
</evidence>
<protein>
    <recommendedName>
        <fullName evidence="1">IraD/Gp25-like domain-containing protein</fullName>
    </recommendedName>
</protein>
<reference evidence="2" key="2">
    <citation type="submission" date="2020-09" db="EMBL/GenBank/DDBJ databases">
        <authorList>
            <person name="Sun Q."/>
            <person name="Kim S."/>
        </authorList>
    </citation>
    <scope>NUCLEOTIDE SEQUENCE</scope>
    <source>
        <strain evidence="2">KCTC 12368</strain>
    </source>
</reference>
<accession>A0A918UK46</accession>
<sequence>MEDSGDFLGVGWTFPPEFDKNTGQVKLVKGELDILQSLQILFTTKIGERIMHPNFGANLDDLQFSPINRTLITYISDRIRTAILYHEPRIDPEKISINQGNIEDGEVIIELTYKIRSTNSRRNMVFPYYILEGTNL</sequence>
<dbReference type="Gene3D" id="3.10.450.40">
    <property type="match status" value="1"/>
</dbReference>
<dbReference type="RefSeq" id="WP_018473980.1">
    <property type="nucleotide sequence ID" value="NZ_BMWX01000001.1"/>
</dbReference>
<name>A0A918UK46_9BACT</name>
<dbReference type="Pfam" id="PF04965">
    <property type="entry name" value="GPW_gp25"/>
    <property type="match status" value="1"/>
</dbReference>
<dbReference type="AlphaFoldDB" id="A0A918UK46"/>
<comment type="caution">
    <text evidence="2">The sequence shown here is derived from an EMBL/GenBank/DDBJ whole genome shotgun (WGS) entry which is preliminary data.</text>
</comment>
<dbReference type="Proteomes" id="UP000619457">
    <property type="component" value="Unassembled WGS sequence"/>
</dbReference>
<keyword evidence="3" id="KW-1185">Reference proteome</keyword>
<evidence type="ECO:0000259" key="1">
    <source>
        <dbReference type="Pfam" id="PF04965"/>
    </source>
</evidence>
<evidence type="ECO:0000313" key="3">
    <source>
        <dbReference type="Proteomes" id="UP000619457"/>
    </source>
</evidence>
<dbReference type="InterPro" id="IPR007048">
    <property type="entry name" value="IraD/Gp25-like"/>
</dbReference>
<reference evidence="2" key="1">
    <citation type="journal article" date="2014" name="Int. J. Syst. Evol. Microbiol.">
        <title>Complete genome sequence of Corynebacterium casei LMG S-19264T (=DSM 44701T), isolated from a smear-ripened cheese.</title>
        <authorList>
            <consortium name="US DOE Joint Genome Institute (JGI-PGF)"/>
            <person name="Walter F."/>
            <person name="Albersmeier A."/>
            <person name="Kalinowski J."/>
            <person name="Ruckert C."/>
        </authorList>
    </citation>
    <scope>NUCLEOTIDE SEQUENCE</scope>
    <source>
        <strain evidence="2">KCTC 12368</strain>
    </source>
</reference>
<organism evidence="2 3">
    <name type="scientific">Echinicola pacifica</name>
    <dbReference type="NCBI Taxonomy" id="346377"/>
    <lineage>
        <taxon>Bacteria</taxon>
        <taxon>Pseudomonadati</taxon>
        <taxon>Bacteroidota</taxon>
        <taxon>Cytophagia</taxon>
        <taxon>Cytophagales</taxon>
        <taxon>Cyclobacteriaceae</taxon>
        <taxon>Echinicola</taxon>
    </lineage>
</organism>
<dbReference type="SUPFAM" id="SSF160719">
    <property type="entry name" value="gpW/gp25-like"/>
    <property type="match status" value="1"/>
</dbReference>
<dbReference type="EMBL" id="BMWX01000001">
    <property type="protein sequence ID" value="GGZ17448.1"/>
    <property type="molecule type" value="Genomic_DNA"/>
</dbReference>
<proteinExistence type="predicted"/>